<evidence type="ECO:0000256" key="7">
    <source>
        <dbReference type="ARBA" id="ARBA00023015"/>
    </source>
</evidence>
<dbReference type="GO" id="GO:0032259">
    <property type="term" value="P:methylation"/>
    <property type="evidence" value="ECO:0007669"/>
    <property type="project" value="UniProtKB-KW"/>
</dbReference>
<dbReference type="GO" id="GO:0031519">
    <property type="term" value="C:PcG protein complex"/>
    <property type="evidence" value="ECO:0007669"/>
    <property type="project" value="TreeGrafter"/>
</dbReference>
<dbReference type="SUPFAM" id="SSF57667">
    <property type="entry name" value="beta-beta-alpha zinc fingers"/>
    <property type="match status" value="6"/>
</dbReference>
<keyword evidence="8" id="KW-0238">DNA-binding</keyword>
<dbReference type="Gene3D" id="3.30.160.60">
    <property type="entry name" value="Classic Zinc Finger"/>
    <property type="match status" value="10"/>
</dbReference>
<evidence type="ECO:0000256" key="3">
    <source>
        <dbReference type="ARBA" id="ARBA00022723"/>
    </source>
</evidence>
<keyword evidence="3" id="KW-0479">Metal-binding</keyword>
<comment type="similarity">
    <text evidence="2">Belongs to the krueppel C2H2-type zinc-finger protein family.</text>
</comment>
<evidence type="ECO:0000256" key="4">
    <source>
        <dbReference type="ARBA" id="ARBA00022737"/>
    </source>
</evidence>
<feature type="region of interest" description="Disordered" evidence="12">
    <location>
        <begin position="54"/>
        <end position="80"/>
    </location>
</feature>
<dbReference type="SMART" id="SM00355">
    <property type="entry name" value="ZnF_C2H2"/>
    <property type="match status" value="10"/>
</dbReference>
<feature type="domain" description="C2H2-type" evidence="13">
    <location>
        <begin position="302"/>
        <end position="329"/>
    </location>
</feature>
<evidence type="ECO:0000256" key="5">
    <source>
        <dbReference type="ARBA" id="ARBA00022771"/>
    </source>
</evidence>
<keyword evidence="14" id="KW-0489">Methyltransferase</keyword>
<dbReference type="Pfam" id="PF00096">
    <property type="entry name" value="zf-C2H2"/>
    <property type="match status" value="8"/>
</dbReference>
<keyword evidence="5 11" id="KW-0863">Zinc-finger</keyword>
<evidence type="ECO:0000256" key="9">
    <source>
        <dbReference type="ARBA" id="ARBA00023163"/>
    </source>
</evidence>
<gene>
    <name evidence="14" type="primary">Prdm9_55</name>
    <name evidence="14" type="ORF">AVEN_235902_1</name>
</gene>
<comment type="caution">
    <text evidence="14">The sequence shown here is derived from an EMBL/GenBank/DDBJ whole genome shotgun (WGS) entry which is preliminary data.</text>
</comment>
<keyword evidence="10" id="KW-0539">Nucleus</keyword>
<sequence length="550" mass="62326">MDMKQNEVKDEFTINSIDISEKICRALLRNDNEESRQMNSVQSKSNETVSFIATSKRKRKYSSMPDEASNNAQSDNPPDTLLLSSILNTSANEVHFEECASFKGSSENFKIDYRSKSGFPGVYKRKLKTTGGICEQNKGGSNVSSIANAAPDEESEISIEESKSHSFNKNKNIFLDSPEVEITNTYLVSKNMSESSNSLAKSDFSPGNKELDEVSGEITDGPISPDVASRVSSTNEEMAFSLMETLDASEIANAVAGPSGIRPHRLQHAGEKRFACSLCHKEFSESWDFDIHYRTHTGEKPFACELCKRVFTRKGDLNKHYRTHTGEKPFVCDICQKGFSQKAYLNIHYRTHTVENPFVCEVCKRGFNLKGDLNRHYRTHTGEKPFVCEVCKRGFSLKGNLYRHYRTHTGEKPFVCEVCKKRFTLKADLDMHYRTHTGEKSFVCDICQKGFAQKSNLVSHYRTHTGEKPFVCEVCQRGFTQKGDLDKHYRIHTGEKPFVCDVCNKGFADRSSLAKHARTHEGGKRYKCSICEKAFTDSSSCNRHYKEKHK</sequence>
<organism evidence="14 15">
    <name type="scientific">Araneus ventricosus</name>
    <name type="common">Orbweaver spider</name>
    <name type="synonym">Epeira ventricosa</name>
    <dbReference type="NCBI Taxonomy" id="182803"/>
    <lineage>
        <taxon>Eukaryota</taxon>
        <taxon>Metazoa</taxon>
        <taxon>Ecdysozoa</taxon>
        <taxon>Arthropoda</taxon>
        <taxon>Chelicerata</taxon>
        <taxon>Arachnida</taxon>
        <taxon>Araneae</taxon>
        <taxon>Araneomorphae</taxon>
        <taxon>Entelegynae</taxon>
        <taxon>Araneoidea</taxon>
        <taxon>Araneidae</taxon>
        <taxon>Araneus</taxon>
    </lineage>
</organism>
<dbReference type="GO" id="GO:0008270">
    <property type="term" value="F:zinc ion binding"/>
    <property type="evidence" value="ECO:0007669"/>
    <property type="project" value="UniProtKB-KW"/>
</dbReference>
<keyword evidence="15" id="KW-1185">Reference proteome</keyword>
<comment type="subcellular location">
    <subcellularLocation>
        <location evidence="1">Nucleus</location>
    </subcellularLocation>
</comment>
<evidence type="ECO:0000256" key="1">
    <source>
        <dbReference type="ARBA" id="ARBA00004123"/>
    </source>
</evidence>
<dbReference type="OrthoDB" id="6429687at2759"/>
<dbReference type="FunFam" id="3.30.160.60:FF:001156">
    <property type="entry name" value="Zinc finger protein 407"/>
    <property type="match status" value="1"/>
</dbReference>
<feature type="domain" description="C2H2-type" evidence="13">
    <location>
        <begin position="386"/>
        <end position="413"/>
    </location>
</feature>
<dbReference type="Proteomes" id="UP000499080">
    <property type="component" value="Unassembled WGS sequence"/>
</dbReference>
<dbReference type="PROSITE" id="PS00028">
    <property type="entry name" value="ZINC_FINGER_C2H2_1"/>
    <property type="match status" value="10"/>
</dbReference>
<evidence type="ECO:0000256" key="12">
    <source>
        <dbReference type="SAM" id="MobiDB-lite"/>
    </source>
</evidence>
<dbReference type="PANTHER" id="PTHR14003">
    <property type="entry name" value="TRANSCRIPTIONAL REPRESSOR PROTEIN YY"/>
    <property type="match status" value="1"/>
</dbReference>
<dbReference type="FunFam" id="3.30.160.60:FF:000130">
    <property type="entry name" value="Spalt-like transcription factor 4"/>
    <property type="match status" value="1"/>
</dbReference>
<keyword evidence="6" id="KW-0862">Zinc</keyword>
<evidence type="ECO:0000259" key="13">
    <source>
        <dbReference type="PROSITE" id="PS50157"/>
    </source>
</evidence>
<dbReference type="PROSITE" id="PS50157">
    <property type="entry name" value="ZINC_FINGER_C2H2_2"/>
    <property type="match status" value="10"/>
</dbReference>
<evidence type="ECO:0000256" key="10">
    <source>
        <dbReference type="ARBA" id="ARBA00023242"/>
    </source>
</evidence>
<feature type="domain" description="C2H2-type" evidence="13">
    <location>
        <begin position="442"/>
        <end position="469"/>
    </location>
</feature>
<proteinExistence type="inferred from homology"/>
<feature type="domain" description="C2H2-type" evidence="13">
    <location>
        <begin position="526"/>
        <end position="550"/>
    </location>
</feature>
<feature type="compositionally biased region" description="Polar residues" evidence="12">
    <location>
        <begin position="68"/>
        <end position="80"/>
    </location>
</feature>
<reference evidence="14 15" key="1">
    <citation type="journal article" date="2019" name="Sci. Rep.">
        <title>Orb-weaving spider Araneus ventricosus genome elucidates the spidroin gene catalogue.</title>
        <authorList>
            <person name="Kono N."/>
            <person name="Nakamura H."/>
            <person name="Ohtoshi R."/>
            <person name="Moran D.A.P."/>
            <person name="Shinohara A."/>
            <person name="Yoshida Y."/>
            <person name="Fujiwara M."/>
            <person name="Mori M."/>
            <person name="Tomita M."/>
            <person name="Arakawa K."/>
        </authorList>
    </citation>
    <scope>NUCLEOTIDE SEQUENCE [LARGE SCALE GENOMIC DNA]</scope>
</reference>
<protein>
    <submittedName>
        <fullName evidence="14">Histone-lysine N-methyltransferase PRDM9</fullName>
    </submittedName>
</protein>
<evidence type="ECO:0000313" key="15">
    <source>
        <dbReference type="Proteomes" id="UP000499080"/>
    </source>
</evidence>
<dbReference type="GO" id="GO:0000122">
    <property type="term" value="P:negative regulation of transcription by RNA polymerase II"/>
    <property type="evidence" value="ECO:0007669"/>
    <property type="project" value="UniProtKB-ARBA"/>
</dbReference>
<dbReference type="PANTHER" id="PTHR14003:SF19">
    <property type="entry name" value="YY2 TRANSCRIPTION FACTOR"/>
    <property type="match status" value="1"/>
</dbReference>
<dbReference type="GO" id="GO:0008168">
    <property type="term" value="F:methyltransferase activity"/>
    <property type="evidence" value="ECO:0007669"/>
    <property type="project" value="UniProtKB-KW"/>
</dbReference>
<dbReference type="GO" id="GO:0000981">
    <property type="term" value="F:DNA-binding transcription factor activity, RNA polymerase II-specific"/>
    <property type="evidence" value="ECO:0007669"/>
    <property type="project" value="TreeGrafter"/>
</dbReference>
<feature type="domain" description="C2H2-type" evidence="13">
    <location>
        <begin position="274"/>
        <end position="301"/>
    </location>
</feature>
<dbReference type="EMBL" id="BGPR01009035">
    <property type="protein sequence ID" value="GBN37538.1"/>
    <property type="molecule type" value="Genomic_DNA"/>
</dbReference>
<evidence type="ECO:0000256" key="11">
    <source>
        <dbReference type="PROSITE-ProRule" id="PRU00042"/>
    </source>
</evidence>
<keyword evidence="4" id="KW-0677">Repeat</keyword>
<evidence type="ECO:0000256" key="8">
    <source>
        <dbReference type="ARBA" id="ARBA00023125"/>
    </source>
</evidence>
<feature type="domain" description="C2H2-type" evidence="13">
    <location>
        <begin position="498"/>
        <end position="525"/>
    </location>
</feature>
<evidence type="ECO:0000256" key="6">
    <source>
        <dbReference type="ARBA" id="ARBA00022833"/>
    </source>
</evidence>
<keyword evidence="14" id="KW-0808">Transferase</keyword>
<dbReference type="FunFam" id="3.30.160.60:FF:002343">
    <property type="entry name" value="Zinc finger protein 33A"/>
    <property type="match status" value="2"/>
</dbReference>
<feature type="domain" description="C2H2-type" evidence="13">
    <location>
        <begin position="330"/>
        <end position="357"/>
    </location>
</feature>
<dbReference type="GO" id="GO:0005667">
    <property type="term" value="C:transcription regulator complex"/>
    <property type="evidence" value="ECO:0007669"/>
    <property type="project" value="TreeGrafter"/>
</dbReference>
<dbReference type="FunFam" id="3.30.160.60:FF:000624">
    <property type="entry name" value="zinc finger protein 697"/>
    <property type="match status" value="1"/>
</dbReference>
<evidence type="ECO:0000256" key="2">
    <source>
        <dbReference type="ARBA" id="ARBA00006991"/>
    </source>
</evidence>
<dbReference type="AlphaFoldDB" id="A0A4Y2NDM0"/>
<evidence type="ECO:0000313" key="14">
    <source>
        <dbReference type="EMBL" id="GBN37538.1"/>
    </source>
</evidence>
<feature type="domain" description="C2H2-type" evidence="13">
    <location>
        <begin position="414"/>
        <end position="441"/>
    </location>
</feature>
<feature type="region of interest" description="Disordered" evidence="12">
    <location>
        <begin position="197"/>
        <end position="229"/>
    </location>
</feature>
<feature type="domain" description="C2H2-type" evidence="13">
    <location>
        <begin position="470"/>
        <end position="497"/>
    </location>
</feature>
<dbReference type="FunFam" id="3.30.160.60:FF:001506">
    <property type="entry name" value="Zinc finger protein"/>
    <property type="match status" value="1"/>
</dbReference>
<keyword evidence="7" id="KW-0805">Transcription regulation</keyword>
<dbReference type="GO" id="GO:0000978">
    <property type="term" value="F:RNA polymerase II cis-regulatory region sequence-specific DNA binding"/>
    <property type="evidence" value="ECO:0007669"/>
    <property type="project" value="TreeGrafter"/>
</dbReference>
<dbReference type="InterPro" id="IPR013087">
    <property type="entry name" value="Znf_C2H2_type"/>
</dbReference>
<dbReference type="FunFam" id="3.30.160.60:FF:000912">
    <property type="entry name" value="Zinc finger protein 660"/>
    <property type="match status" value="1"/>
</dbReference>
<keyword evidence="9" id="KW-0804">Transcription</keyword>
<feature type="domain" description="C2H2-type" evidence="13">
    <location>
        <begin position="358"/>
        <end position="385"/>
    </location>
</feature>
<dbReference type="GO" id="GO:0045595">
    <property type="term" value="P:regulation of cell differentiation"/>
    <property type="evidence" value="ECO:0007669"/>
    <property type="project" value="UniProtKB-ARBA"/>
</dbReference>
<name>A0A4Y2NDM0_ARAVE</name>
<dbReference type="FunFam" id="3.30.160.60:FF:000512">
    <property type="entry name" value="zinc finger protein 197 isoform X1"/>
    <property type="match status" value="1"/>
</dbReference>
<accession>A0A4Y2NDM0</accession>
<dbReference type="InterPro" id="IPR036236">
    <property type="entry name" value="Znf_C2H2_sf"/>
</dbReference>
<dbReference type="FunFam" id="3.30.160.60:FF:000290">
    <property type="entry name" value="Zinc finger protein 697 isoform X1"/>
    <property type="match status" value="1"/>
</dbReference>
<dbReference type="GO" id="GO:0000785">
    <property type="term" value="C:chromatin"/>
    <property type="evidence" value="ECO:0007669"/>
    <property type="project" value="TreeGrafter"/>
</dbReference>